<name>A0ABX8MGD9_9PSED</name>
<keyword evidence="2" id="KW-1185">Reference proteome</keyword>
<sequence>MLDYLRTLRTRYALQESHIQSAKLIPDTVSPISFWSHSNNAGIRRQNRKVYACELSKNPSTTSLGHQDGGVRPVLFVFLNRPHNQVKILYWKLNGFCLWPKHLESEQFNNRPTPRTRRLPSASKN</sequence>
<accession>A0ABX8MGD9</accession>
<evidence type="ECO:0000313" key="2">
    <source>
        <dbReference type="Proteomes" id="UP000693952"/>
    </source>
</evidence>
<dbReference type="InterPro" id="IPR008878">
    <property type="entry name" value="Transposase_IS66_Orf2"/>
</dbReference>
<dbReference type="EMBL" id="CP077074">
    <property type="protein sequence ID" value="QXH38255.1"/>
    <property type="molecule type" value="Genomic_DNA"/>
</dbReference>
<dbReference type="Pfam" id="PF05717">
    <property type="entry name" value="TnpB_IS66"/>
    <property type="match status" value="1"/>
</dbReference>
<reference evidence="1" key="1">
    <citation type="submission" date="2021-06" db="EMBL/GenBank/DDBJ databases">
        <title>Updating the genus Pseudomonas: Description of 43 new species and partition of the Pseudomonas putida group.</title>
        <authorList>
            <person name="Girard L."/>
            <person name="Lood C."/>
            <person name="Vandamme P."/>
            <person name="Rokni-Zadeh H."/>
            <person name="van Noort V."/>
            <person name="Hofte M."/>
            <person name="Lavigne R."/>
            <person name="De Mot R."/>
        </authorList>
    </citation>
    <scope>NUCLEOTIDE SEQUENCE</scope>
    <source>
        <strain evidence="1">CMR12a</strain>
    </source>
</reference>
<dbReference type="Proteomes" id="UP000693952">
    <property type="component" value="Chromosome"/>
</dbReference>
<evidence type="ECO:0000313" key="1">
    <source>
        <dbReference type="EMBL" id="QXH38255.1"/>
    </source>
</evidence>
<gene>
    <name evidence="1" type="primary">tnpB</name>
    <name evidence="1" type="ORF">KSS89_18450</name>
</gene>
<protein>
    <submittedName>
        <fullName evidence="1">IS66 family insertion sequence element accessory protein TnpB</fullName>
    </submittedName>
</protein>
<proteinExistence type="predicted"/>
<organism evidence="1 2">
    <name type="scientific">Pseudomonas sessilinigenes</name>
    <dbReference type="NCBI Taxonomy" id="658629"/>
    <lineage>
        <taxon>Bacteria</taxon>
        <taxon>Pseudomonadati</taxon>
        <taxon>Pseudomonadota</taxon>
        <taxon>Gammaproteobacteria</taxon>
        <taxon>Pseudomonadales</taxon>
        <taxon>Pseudomonadaceae</taxon>
        <taxon>Pseudomonas</taxon>
    </lineage>
</organism>